<gene>
    <name evidence="1" type="ORF">MARPO_0134s0017</name>
</gene>
<dbReference type="Gramene" id="Mp5g19590.1">
    <property type="protein sequence ID" value="Mp5g19590.1.cds1"/>
    <property type="gene ID" value="Mp5g19590"/>
</dbReference>
<accession>A0A2R6W7H7</accession>
<name>A0A2R6W7H7_MARPO</name>
<organism evidence="1 2">
    <name type="scientific">Marchantia polymorpha</name>
    <name type="common">Common liverwort</name>
    <name type="synonym">Marchantia aquatica</name>
    <dbReference type="NCBI Taxonomy" id="3197"/>
    <lineage>
        <taxon>Eukaryota</taxon>
        <taxon>Viridiplantae</taxon>
        <taxon>Streptophyta</taxon>
        <taxon>Embryophyta</taxon>
        <taxon>Marchantiophyta</taxon>
        <taxon>Marchantiopsida</taxon>
        <taxon>Marchantiidae</taxon>
        <taxon>Marchantiales</taxon>
        <taxon>Marchantiaceae</taxon>
        <taxon>Marchantia</taxon>
    </lineage>
</organism>
<reference evidence="2" key="1">
    <citation type="journal article" date="2017" name="Cell">
        <title>Insights into land plant evolution garnered from the Marchantia polymorpha genome.</title>
        <authorList>
            <person name="Bowman J.L."/>
            <person name="Kohchi T."/>
            <person name="Yamato K.T."/>
            <person name="Jenkins J."/>
            <person name="Shu S."/>
            <person name="Ishizaki K."/>
            <person name="Yamaoka S."/>
            <person name="Nishihama R."/>
            <person name="Nakamura Y."/>
            <person name="Berger F."/>
            <person name="Adam C."/>
            <person name="Aki S.S."/>
            <person name="Althoff F."/>
            <person name="Araki T."/>
            <person name="Arteaga-Vazquez M.A."/>
            <person name="Balasubrmanian S."/>
            <person name="Barry K."/>
            <person name="Bauer D."/>
            <person name="Boehm C.R."/>
            <person name="Briginshaw L."/>
            <person name="Caballero-Perez J."/>
            <person name="Catarino B."/>
            <person name="Chen F."/>
            <person name="Chiyoda S."/>
            <person name="Chovatia M."/>
            <person name="Davies K.M."/>
            <person name="Delmans M."/>
            <person name="Demura T."/>
            <person name="Dierschke T."/>
            <person name="Dolan L."/>
            <person name="Dorantes-Acosta A.E."/>
            <person name="Eklund D.M."/>
            <person name="Florent S.N."/>
            <person name="Flores-Sandoval E."/>
            <person name="Fujiyama A."/>
            <person name="Fukuzawa H."/>
            <person name="Galik B."/>
            <person name="Grimanelli D."/>
            <person name="Grimwood J."/>
            <person name="Grossniklaus U."/>
            <person name="Hamada T."/>
            <person name="Haseloff J."/>
            <person name="Hetherington A.J."/>
            <person name="Higo A."/>
            <person name="Hirakawa Y."/>
            <person name="Hundley H.N."/>
            <person name="Ikeda Y."/>
            <person name="Inoue K."/>
            <person name="Inoue S.I."/>
            <person name="Ishida S."/>
            <person name="Jia Q."/>
            <person name="Kakita M."/>
            <person name="Kanazawa T."/>
            <person name="Kawai Y."/>
            <person name="Kawashima T."/>
            <person name="Kennedy M."/>
            <person name="Kinose K."/>
            <person name="Kinoshita T."/>
            <person name="Kohara Y."/>
            <person name="Koide E."/>
            <person name="Komatsu K."/>
            <person name="Kopischke S."/>
            <person name="Kubo M."/>
            <person name="Kyozuka J."/>
            <person name="Lagercrantz U."/>
            <person name="Lin S.S."/>
            <person name="Lindquist E."/>
            <person name="Lipzen A.M."/>
            <person name="Lu C.W."/>
            <person name="De Luna E."/>
            <person name="Martienssen R.A."/>
            <person name="Minamino N."/>
            <person name="Mizutani M."/>
            <person name="Mizutani M."/>
            <person name="Mochizuki N."/>
            <person name="Monte I."/>
            <person name="Mosher R."/>
            <person name="Nagasaki H."/>
            <person name="Nakagami H."/>
            <person name="Naramoto S."/>
            <person name="Nishitani K."/>
            <person name="Ohtani M."/>
            <person name="Okamoto T."/>
            <person name="Okumura M."/>
            <person name="Phillips J."/>
            <person name="Pollak B."/>
            <person name="Reinders A."/>
            <person name="Rovekamp M."/>
            <person name="Sano R."/>
            <person name="Sawa S."/>
            <person name="Schmid M.W."/>
            <person name="Shirakawa M."/>
            <person name="Solano R."/>
            <person name="Spunde A."/>
            <person name="Suetsugu N."/>
            <person name="Sugano S."/>
            <person name="Sugiyama A."/>
            <person name="Sun R."/>
            <person name="Suzuki Y."/>
            <person name="Takenaka M."/>
            <person name="Takezawa D."/>
            <person name="Tomogane H."/>
            <person name="Tsuzuki M."/>
            <person name="Ueda T."/>
            <person name="Umeda M."/>
            <person name="Ward J.M."/>
            <person name="Watanabe Y."/>
            <person name="Yazaki K."/>
            <person name="Yokoyama R."/>
            <person name="Yoshitake Y."/>
            <person name="Yotsui I."/>
            <person name="Zachgo S."/>
            <person name="Schmutz J."/>
        </authorList>
    </citation>
    <scope>NUCLEOTIDE SEQUENCE [LARGE SCALE GENOMIC DNA]</scope>
    <source>
        <strain evidence="2">Tak-1</strain>
    </source>
</reference>
<sequence length="76" mass="8764">MLLKASRESFVKRTVVVIFCKSSLKTCYAASSERSKFCTRCKTPRWKLTLMQTSYCRTTRSLTCRLFTTTCGTTCR</sequence>
<evidence type="ECO:0000313" key="1">
    <source>
        <dbReference type="EMBL" id="PTQ29805.1"/>
    </source>
</evidence>
<evidence type="ECO:0000313" key="2">
    <source>
        <dbReference type="Proteomes" id="UP000244005"/>
    </source>
</evidence>
<dbReference type="EMBL" id="KZ772806">
    <property type="protein sequence ID" value="PTQ29805.1"/>
    <property type="molecule type" value="Genomic_DNA"/>
</dbReference>
<protein>
    <submittedName>
        <fullName evidence="1">Uncharacterized protein</fullName>
    </submittedName>
</protein>
<proteinExistence type="predicted"/>
<keyword evidence="2" id="KW-1185">Reference proteome</keyword>
<dbReference type="AlphaFoldDB" id="A0A2R6W7H7"/>
<dbReference type="Proteomes" id="UP000244005">
    <property type="component" value="Unassembled WGS sequence"/>
</dbReference>